<evidence type="ECO:0000313" key="3">
    <source>
        <dbReference type="Proteomes" id="UP000199350"/>
    </source>
</evidence>
<proteinExistence type="predicted"/>
<dbReference type="STRING" id="38302.SAMN04488535_0634"/>
<keyword evidence="3" id="KW-1185">Reference proteome</keyword>
<dbReference type="PANTHER" id="PTHR33164">
    <property type="entry name" value="TRANSCRIPTIONAL REGULATOR, MARR FAMILY"/>
    <property type="match status" value="1"/>
</dbReference>
<feature type="domain" description="HTH marR-type" evidence="1">
    <location>
        <begin position="67"/>
        <end position="199"/>
    </location>
</feature>
<dbReference type="Pfam" id="PF12802">
    <property type="entry name" value="MarR_2"/>
    <property type="match status" value="1"/>
</dbReference>
<dbReference type="SMART" id="SM00347">
    <property type="entry name" value="HTH_MARR"/>
    <property type="match status" value="1"/>
</dbReference>
<dbReference type="InterPro" id="IPR000835">
    <property type="entry name" value="HTH_MarR-typ"/>
</dbReference>
<name>A0A1G9MJY0_9CORY</name>
<protein>
    <submittedName>
        <fullName evidence="2">DNA-binding transcriptional regulator, MarR family</fullName>
    </submittedName>
</protein>
<dbReference type="Gene3D" id="1.10.10.10">
    <property type="entry name" value="Winged helix-like DNA-binding domain superfamily/Winged helix DNA-binding domain"/>
    <property type="match status" value="1"/>
</dbReference>
<sequence length="206" mass="23128">MSSLSLNRLEEVSGNTPITRYCLTEKENSILEVNNFTAKANGYDGGMENSSHSRETVYLGAQERQVWDTLISVLVRLPAALDRQLHKDSGLSHFEYQVLSILSERPERTLRMSVLASRVESALPRLSQVVARLEKRGWVTRATDPSDGRYTLATLTDAGMEKVVATAPGHVDMVRRLVFDPLTKTQLRQLQESGRRMLGAIEEQEL</sequence>
<accession>A0A1G9MJY0</accession>
<keyword evidence="2" id="KW-0238">DNA-binding</keyword>
<dbReference type="PROSITE" id="PS50995">
    <property type="entry name" value="HTH_MARR_2"/>
    <property type="match status" value="1"/>
</dbReference>
<evidence type="ECO:0000259" key="1">
    <source>
        <dbReference type="PROSITE" id="PS50995"/>
    </source>
</evidence>
<dbReference type="InterPro" id="IPR036388">
    <property type="entry name" value="WH-like_DNA-bd_sf"/>
</dbReference>
<reference evidence="3" key="1">
    <citation type="submission" date="2016-10" db="EMBL/GenBank/DDBJ databases">
        <authorList>
            <person name="Varghese N."/>
            <person name="Submissions S."/>
        </authorList>
    </citation>
    <scope>NUCLEOTIDE SEQUENCE [LARGE SCALE GENOMIC DNA]</scope>
    <source>
        <strain evidence="3">DSM 20632</strain>
    </source>
</reference>
<dbReference type="AlphaFoldDB" id="A0A1G9MJY0"/>
<dbReference type="GO" id="GO:0003700">
    <property type="term" value="F:DNA-binding transcription factor activity"/>
    <property type="evidence" value="ECO:0007669"/>
    <property type="project" value="InterPro"/>
</dbReference>
<dbReference type="InterPro" id="IPR039422">
    <property type="entry name" value="MarR/SlyA-like"/>
</dbReference>
<organism evidence="2 3">
    <name type="scientific">Corynebacterium mycetoides</name>
    <dbReference type="NCBI Taxonomy" id="38302"/>
    <lineage>
        <taxon>Bacteria</taxon>
        <taxon>Bacillati</taxon>
        <taxon>Actinomycetota</taxon>
        <taxon>Actinomycetes</taxon>
        <taxon>Mycobacteriales</taxon>
        <taxon>Corynebacteriaceae</taxon>
        <taxon>Corynebacterium</taxon>
    </lineage>
</organism>
<evidence type="ECO:0000313" key="2">
    <source>
        <dbReference type="EMBL" id="SDL74434.1"/>
    </source>
</evidence>
<dbReference type="InterPro" id="IPR036390">
    <property type="entry name" value="WH_DNA-bd_sf"/>
</dbReference>
<dbReference type="PANTHER" id="PTHR33164:SF99">
    <property type="entry name" value="MARR FAMILY REGULATORY PROTEIN"/>
    <property type="match status" value="1"/>
</dbReference>
<dbReference type="GO" id="GO:0003677">
    <property type="term" value="F:DNA binding"/>
    <property type="evidence" value="ECO:0007669"/>
    <property type="project" value="UniProtKB-KW"/>
</dbReference>
<dbReference type="GO" id="GO:0006950">
    <property type="term" value="P:response to stress"/>
    <property type="evidence" value="ECO:0007669"/>
    <property type="project" value="TreeGrafter"/>
</dbReference>
<dbReference type="SUPFAM" id="SSF46785">
    <property type="entry name" value="Winged helix' DNA-binding domain"/>
    <property type="match status" value="1"/>
</dbReference>
<gene>
    <name evidence="2" type="ORF">SAMN04488535_0634</name>
</gene>
<dbReference type="Proteomes" id="UP000199350">
    <property type="component" value="Chromosome I"/>
</dbReference>
<dbReference type="EMBL" id="LT629700">
    <property type="protein sequence ID" value="SDL74434.1"/>
    <property type="molecule type" value="Genomic_DNA"/>
</dbReference>